<dbReference type="EMBL" id="CAFBNC010000026">
    <property type="protein sequence ID" value="CAB4932028.1"/>
    <property type="molecule type" value="Genomic_DNA"/>
</dbReference>
<dbReference type="AlphaFoldDB" id="A0A6J7ILD8"/>
<sequence length="194" mass="21606">MNTTTLTLTKSDLERIASTLGSRWNMRGASQSLTDGSFATEKVFFSTSTATVTLSASLVDVLIGENPDEVVSINIQEDPEEVKIASARGLLYFQFKDEVVRSVSVVRDVTERYVGEECTWTLTADRGLVFEFESGMLAICTGGDFTTDFFIATAQSNETLVIPDFRQLWESTIEERYETTRQLIPVADLLTESR</sequence>
<reference evidence="2" key="1">
    <citation type="submission" date="2020-05" db="EMBL/GenBank/DDBJ databases">
        <authorList>
            <person name="Chiriac C."/>
            <person name="Salcher M."/>
            <person name="Ghai R."/>
            <person name="Kavagutti S V."/>
        </authorList>
    </citation>
    <scope>NUCLEOTIDE SEQUENCE</scope>
</reference>
<proteinExistence type="predicted"/>
<evidence type="ECO:0000313" key="2">
    <source>
        <dbReference type="EMBL" id="CAB4932028.1"/>
    </source>
</evidence>
<accession>A0A6J7ILD8</accession>
<organism evidence="2">
    <name type="scientific">freshwater metagenome</name>
    <dbReference type="NCBI Taxonomy" id="449393"/>
    <lineage>
        <taxon>unclassified sequences</taxon>
        <taxon>metagenomes</taxon>
        <taxon>ecological metagenomes</taxon>
    </lineage>
</organism>
<dbReference type="EMBL" id="CAEMXZ010000017">
    <property type="protein sequence ID" value="CAB4322833.1"/>
    <property type="molecule type" value="Genomic_DNA"/>
</dbReference>
<name>A0A6J7ILD8_9ZZZZ</name>
<evidence type="ECO:0000313" key="1">
    <source>
        <dbReference type="EMBL" id="CAB4322833.1"/>
    </source>
</evidence>
<protein>
    <submittedName>
        <fullName evidence="2">Unannotated protein</fullName>
    </submittedName>
</protein>
<gene>
    <name evidence="1" type="ORF">UFOPK1392_00571</name>
    <name evidence="2" type="ORF">UFOPK3733_00728</name>
</gene>